<proteinExistence type="inferred from homology"/>
<evidence type="ECO:0000256" key="2">
    <source>
        <dbReference type="ARBA" id="ARBA00006382"/>
    </source>
</evidence>
<keyword evidence="4" id="KW-0496">Mitochondrion</keyword>
<dbReference type="PROSITE" id="PS00074">
    <property type="entry name" value="GLFV_DEHYDROGENASE"/>
    <property type="match status" value="1"/>
</dbReference>
<dbReference type="PANTHER" id="PTHR11606">
    <property type="entry name" value="GLUTAMATE DEHYDROGENASE"/>
    <property type="match status" value="1"/>
</dbReference>
<dbReference type="InterPro" id="IPR006097">
    <property type="entry name" value="Glu/Leu/Phe/Val/Trp_DH_dimer"/>
</dbReference>
<dbReference type="GO" id="GO:0006538">
    <property type="term" value="P:L-glutamate catabolic process"/>
    <property type="evidence" value="ECO:0007669"/>
    <property type="project" value="TreeGrafter"/>
</dbReference>
<dbReference type="Gene3D" id="3.40.50.720">
    <property type="entry name" value="NAD(P)-binding Rossmann-like Domain"/>
    <property type="match status" value="1"/>
</dbReference>
<comment type="similarity">
    <text evidence="2">Belongs to the Glu/Leu/Phe/Val dehydrogenases family.</text>
</comment>
<dbReference type="Gene3D" id="3.40.50.10860">
    <property type="entry name" value="Leucine Dehydrogenase, chain A, domain 1"/>
    <property type="match status" value="1"/>
</dbReference>
<dbReference type="GO" id="GO:0004354">
    <property type="term" value="F:glutamate dehydrogenase (NADP+) activity"/>
    <property type="evidence" value="ECO:0007669"/>
    <property type="project" value="UniProtKB-EC"/>
</dbReference>
<dbReference type="InterPro" id="IPR033524">
    <property type="entry name" value="Glu/Leu/Phe/Val_DH_AS"/>
</dbReference>
<accession>A0A3B0VE14</accession>
<dbReference type="AlphaFoldDB" id="A0A3B0VE14"/>
<sequence length="478" mass="52606">MAAGNHGVDGKSFRKSVEKMVDEALELTGIESGICDAIKGNNAVIKLKFPVTIKGKVEIFTGWRATHSIHRLPAKGGIRYSMSVDQGEVEAMAALMTYKCAIVDVPFGGSKGGLKIDPRKYERDELQRITRRFARELATSGFLSPAMNVPAPDMGTGQREMAWIADTYKHLYPNDIDYNACVTGKPVHMGGIRGRIEATGRGVQYVLREFFRHPEDVKEANMEGGLEGKRVIIQGLGNVGYHGAKFLQEEDGIKVIAVIEHDGALVNEKGINIEDVRQHLIAEGSRGVKGFPGAEYREDGAAVLEMDCDILIPAAMEGVIHKDNAPRIKARLIAEAANGPTTYEADKILNDRGIAILPDAYVNAGGVVVSYFEWVRNLNHIRFGRMERRIEEIRGRETARAIEGATGHKLPPHVLKEMGHGADELDLVRSGLADTMSDAYNEIRRVKIETEGVHSYRMAAFLIAVRKIAKSYLDIGVY</sequence>
<dbReference type="EMBL" id="UOEZ01000018">
    <property type="protein sequence ID" value="VAW35069.1"/>
    <property type="molecule type" value="Genomic_DNA"/>
</dbReference>
<dbReference type="InterPro" id="IPR006096">
    <property type="entry name" value="Glu/Leu/Phe/Val/Trp_DH_C"/>
</dbReference>
<evidence type="ECO:0000256" key="4">
    <source>
        <dbReference type="ARBA" id="ARBA00023128"/>
    </source>
</evidence>
<dbReference type="CDD" id="cd01076">
    <property type="entry name" value="NAD_bind_1_Glu_DH"/>
    <property type="match status" value="1"/>
</dbReference>
<evidence type="ECO:0000256" key="1">
    <source>
        <dbReference type="ARBA" id="ARBA00004173"/>
    </source>
</evidence>
<dbReference type="InterPro" id="IPR033922">
    <property type="entry name" value="NAD_bind_Glu_DH"/>
</dbReference>
<dbReference type="SUPFAM" id="SSF51735">
    <property type="entry name" value="NAD(P)-binding Rossmann-fold domains"/>
    <property type="match status" value="1"/>
</dbReference>
<name>A0A3B0VE14_9ZZZZ</name>
<protein>
    <submittedName>
        <fullName evidence="6">NAD-specific glutamate dehydrogenase NADP-specific glutamate dehydrogenase</fullName>
        <ecNumber evidence="6">1.4.1.2</ecNumber>
        <ecNumber evidence="6">1.4.1.4</ecNumber>
    </submittedName>
</protein>
<dbReference type="InterPro" id="IPR014362">
    <property type="entry name" value="Glu_DH"/>
</dbReference>
<feature type="domain" description="Glutamate/phenylalanine/leucine/valine/L-tryptophan dehydrogenase C-terminal" evidence="5">
    <location>
        <begin position="192"/>
        <end position="476"/>
    </location>
</feature>
<dbReference type="EC" id="1.4.1.2" evidence="6"/>
<dbReference type="SMART" id="SM00839">
    <property type="entry name" value="ELFV_dehydrog"/>
    <property type="match status" value="1"/>
</dbReference>
<dbReference type="Pfam" id="PF02812">
    <property type="entry name" value="ELFV_dehydrog_N"/>
    <property type="match status" value="1"/>
</dbReference>
<keyword evidence="3 6" id="KW-0560">Oxidoreductase</keyword>
<dbReference type="PANTHER" id="PTHR11606:SF13">
    <property type="entry name" value="GLUTAMATE DEHYDROGENASE 1, MITOCHONDRIAL"/>
    <property type="match status" value="1"/>
</dbReference>
<dbReference type="Pfam" id="PF00208">
    <property type="entry name" value="ELFV_dehydrog"/>
    <property type="match status" value="1"/>
</dbReference>
<evidence type="ECO:0000259" key="5">
    <source>
        <dbReference type="SMART" id="SM00839"/>
    </source>
</evidence>
<dbReference type="InterPro" id="IPR006095">
    <property type="entry name" value="Glu/Leu/Phe/Val/Trp_DH"/>
</dbReference>
<evidence type="ECO:0000256" key="3">
    <source>
        <dbReference type="ARBA" id="ARBA00023002"/>
    </source>
</evidence>
<evidence type="ECO:0000313" key="6">
    <source>
        <dbReference type="EMBL" id="VAW35069.1"/>
    </source>
</evidence>
<dbReference type="SUPFAM" id="SSF53223">
    <property type="entry name" value="Aminoacid dehydrogenase-like, N-terminal domain"/>
    <property type="match status" value="1"/>
</dbReference>
<dbReference type="EC" id="1.4.1.4" evidence="6"/>
<dbReference type="PIRSF" id="PIRSF000185">
    <property type="entry name" value="Glu_DH"/>
    <property type="match status" value="1"/>
</dbReference>
<dbReference type="PRINTS" id="PR00082">
    <property type="entry name" value="GLFDHDRGNASE"/>
</dbReference>
<reference evidence="6" key="1">
    <citation type="submission" date="2018-06" db="EMBL/GenBank/DDBJ databases">
        <authorList>
            <person name="Zhirakovskaya E."/>
        </authorList>
    </citation>
    <scope>NUCLEOTIDE SEQUENCE</scope>
</reference>
<comment type="subcellular location">
    <subcellularLocation>
        <location evidence="1">Mitochondrion</location>
    </subcellularLocation>
</comment>
<dbReference type="FunFam" id="3.40.50.720:FF:000100">
    <property type="entry name" value="Glutamate dehydrogenase 1, mitochondrial"/>
    <property type="match status" value="1"/>
</dbReference>
<dbReference type="GO" id="GO:0005739">
    <property type="term" value="C:mitochondrion"/>
    <property type="evidence" value="ECO:0007669"/>
    <property type="project" value="UniProtKB-SubCell"/>
</dbReference>
<dbReference type="GO" id="GO:0004352">
    <property type="term" value="F:glutamate dehydrogenase (NAD+) activity"/>
    <property type="evidence" value="ECO:0007669"/>
    <property type="project" value="UniProtKB-EC"/>
</dbReference>
<gene>
    <name evidence="6" type="ORF">MNBD_DELTA02-1027</name>
</gene>
<dbReference type="InterPro" id="IPR036291">
    <property type="entry name" value="NAD(P)-bd_dom_sf"/>
</dbReference>
<organism evidence="6">
    <name type="scientific">hydrothermal vent metagenome</name>
    <dbReference type="NCBI Taxonomy" id="652676"/>
    <lineage>
        <taxon>unclassified sequences</taxon>
        <taxon>metagenomes</taxon>
        <taxon>ecological metagenomes</taxon>
    </lineage>
</organism>
<dbReference type="InterPro" id="IPR046346">
    <property type="entry name" value="Aminoacid_DH-like_N_sf"/>
</dbReference>